<protein>
    <recommendedName>
        <fullName evidence="1">F-box protein AT5G49610-like beta-propeller domain-containing protein</fullName>
    </recommendedName>
</protein>
<dbReference type="AlphaFoldDB" id="A0A0A8ZH52"/>
<feature type="domain" description="F-box protein AT5G49610-like beta-propeller" evidence="1">
    <location>
        <begin position="58"/>
        <end position="168"/>
    </location>
</feature>
<name>A0A0A8ZH52_ARUDO</name>
<accession>A0A0A8ZH52</accession>
<dbReference type="PANTHER" id="PTHR33186:SF15">
    <property type="entry name" value="OS06G0249850 PROTEIN"/>
    <property type="match status" value="1"/>
</dbReference>
<dbReference type="EMBL" id="GBRH01260872">
    <property type="protein sequence ID" value="JAD37023.1"/>
    <property type="molecule type" value="Transcribed_RNA"/>
</dbReference>
<organism evidence="2">
    <name type="scientific">Arundo donax</name>
    <name type="common">Giant reed</name>
    <name type="synonym">Donax arundinaceus</name>
    <dbReference type="NCBI Taxonomy" id="35708"/>
    <lineage>
        <taxon>Eukaryota</taxon>
        <taxon>Viridiplantae</taxon>
        <taxon>Streptophyta</taxon>
        <taxon>Embryophyta</taxon>
        <taxon>Tracheophyta</taxon>
        <taxon>Spermatophyta</taxon>
        <taxon>Magnoliopsida</taxon>
        <taxon>Liliopsida</taxon>
        <taxon>Poales</taxon>
        <taxon>Poaceae</taxon>
        <taxon>PACMAD clade</taxon>
        <taxon>Arundinoideae</taxon>
        <taxon>Arundineae</taxon>
        <taxon>Arundo</taxon>
    </lineage>
</organism>
<proteinExistence type="predicted"/>
<evidence type="ECO:0000259" key="1">
    <source>
        <dbReference type="Pfam" id="PF23635"/>
    </source>
</evidence>
<dbReference type="Pfam" id="PF23635">
    <property type="entry name" value="Beta-prop_AT5G49610-like"/>
    <property type="match status" value="1"/>
</dbReference>
<reference evidence="2" key="2">
    <citation type="journal article" date="2015" name="Data Brief">
        <title>Shoot transcriptome of the giant reed, Arundo donax.</title>
        <authorList>
            <person name="Barrero R.A."/>
            <person name="Guerrero F.D."/>
            <person name="Moolhuijzen P."/>
            <person name="Goolsby J.A."/>
            <person name="Tidwell J."/>
            <person name="Bellgard S.E."/>
            <person name="Bellgard M.I."/>
        </authorList>
    </citation>
    <scope>NUCLEOTIDE SEQUENCE</scope>
    <source>
        <tissue evidence="2">Shoot tissue taken approximately 20 cm above the soil surface</tissue>
    </source>
</reference>
<reference evidence="2" key="1">
    <citation type="submission" date="2014-09" db="EMBL/GenBank/DDBJ databases">
        <authorList>
            <person name="Magalhaes I.L.F."/>
            <person name="Oliveira U."/>
            <person name="Santos F.R."/>
            <person name="Vidigal T.H.D.A."/>
            <person name="Brescovit A.D."/>
            <person name="Santos A.J."/>
        </authorList>
    </citation>
    <scope>NUCLEOTIDE SEQUENCE</scope>
    <source>
        <tissue evidence="2">Shoot tissue taken approximately 20 cm above the soil surface</tissue>
    </source>
</reference>
<dbReference type="InterPro" id="IPR056594">
    <property type="entry name" value="AT5G49610-like_b-prop"/>
</dbReference>
<sequence>MPAFPAENYGDGSSPTDQVFFSIPATAPVTTSTATTALRRRLRGLRHRADACARLLVGGWRLERADLWSAVHEVRRVIELVPTALVRNALYFLNYATNSILKYELTTQSMSVIHLPPDFSVAFALLTTMEDGGLGFTRVEDSKLFLWSIETGAKGDAEWVQIRVIQLETLPPVDASSISYGFVGFAHGVGLFFVGTDDGFSVLISSMTG</sequence>
<dbReference type="PANTHER" id="PTHR33186">
    <property type="entry name" value="OS10G0136150 PROTEIN-RELATED"/>
    <property type="match status" value="1"/>
</dbReference>
<evidence type="ECO:0000313" key="2">
    <source>
        <dbReference type="EMBL" id="JAD37023.1"/>
    </source>
</evidence>